<keyword evidence="5" id="KW-1185">Reference proteome</keyword>
<gene>
    <name evidence="4" type="ORF">ABMA27_010498</name>
</gene>
<feature type="domain" description="FP protein C-terminal" evidence="3">
    <location>
        <begin position="271"/>
        <end position="316"/>
    </location>
</feature>
<dbReference type="Proteomes" id="UP001549920">
    <property type="component" value="Unassembled WGS sequence"/>
</dbReference>
<comment type="caution">
    <text evidence="4">The sequence shown here is derived from an EMBL/GenBank/DDBJ whole genome shotgun (WGS) entry which is preliminary data.</text>
</comment>
<dbReference type="Pfam" id="PF25298">
    <property type="entry name" value="Baculo_FP_2nd"/>
    <property type="match status" value="1"/>
</dbReference>
<name>A0ABR3H663_LOXSC</name>
<accession>A0ABR3H663</accession>
<evidence type="ECO:0000259" key="3">
    <source>
        <dbReference type="Pfam" id="PF25298"/>
    </source>
</evidence>
<dbReference type="InterPro" id="IPR057251">
    <property type="entry name" value="FP_C"/>
</dbReference>
<keyword evidence="1" id="KW-0175">Coiled coil</keyword>
<evidence type="ECO:0000313" key="4">
    <source>
        <dbReference type="EMBL" id="KAL0860191.1"/>
    </source>
</evidence>
<feature type="coiled-coil region" evidence="1">
    <location>
        <begin position="111"/>
        <end position="138"/>
    </location>
</feature>
<reference evidence="4 5" key="1">
    <citation type="submission" date="2024-06" db="EMBL/GenBank/DDBJ databases">
        <title>A chromosome-level genome assembly of beet webworm, Loxostege sticticalis.</title>
        <authorList>
            <person name="Zhang Y."/>
        </authorList>
    </citation>
    <scope>NUCLEOTIDE SEQUENCE [LARGE SCALE GENOMIC DNA]</scope>
    <source>
        <strain evidence="4">AQ026</strain>
        <tissue evidence="4">Whole body</tissue>
    </source>
</reference>
<evidence type="ECO:0000256" key="2">
    <source>
        <dbReference type="SAM" id="MobiDB-lite"/>
    </source>
</evidence>
<protein>
    <recommendedName>
        <fullName evidence="3">FP protein C-terminal domain-containing protein</fullName>
    </recommendedName>
</protein>
<dbReference type="EMBL" id="JBEUOH010000026">
    <property type="protein sequence ID" value="KAL0860191.1"/>
    <property type="molecule type" value="Genomic_DNA"/>
</dbReference>
<proteinExistence type="predicted"/>
<sequence>MPTLPRSPLKKSLSVSEPDVTRMATTTTTLEDSVLEHVTQRDSKRRRIAEDHPESERTDIRAIIREELRDIMTTMQTQQNSRLDIIEKHITEIKTQNDLTHKNNLDFEKSIEFVTAQLDDLQSTISRIEAERKQVSLQIANIGDKCDTLERLSRKTSIQIRNVPKQKGETKDKLFDMIKKLSTHLEIEFEKTALRDVYRMPTKPDQANSVIVAEFTSTLFKERFLTAAKSHNLSTIKYKTEQLNSSHLGIESSKVEIYLSEHLTAQASRVYYLAREFRKTMEYAYCWTSNGLVYLRKKQGDPYILVKSEAQLQQLKNI</sequence>
<evidence type="ECO:0000313" key="5">
    <source>
        <dbReference type="Proteomes" id="UP001549920"/>
    </source>
</evidence>
<feature type="region of interest" description="Disordered" evidence="2">
    <location>
        <begin position="35"/>
        <end position="57"/>
    </location>
</feature>
<evidence type="ECO:0000256" key="1">
    <source>
        <dbReference type="SAM" id="Coils"/>
    </source>
</evidence>
<feature type="region of interest" description="Disordered" evidence="2">
    <location>
        <begin position="1"/>
        <end position="22"/>
    </location>
</feature>
<organism evidence="4 5">
    <name type="scientific">Loxostege sticticalis</name>
    <name type="common">Beet webworm moth</name>
    <dbReference type="NCBI Taxonomy" id="481309"/>
    <lineage>
        <taxon>Eukaryota</taxon>
        <taxon>Metazoa</taxon>
        <taxon>Ecdysozoa</taxon>
        <taxon>Arthropoda</taxon>
        <taxon>Hexapoda</taxon>
        <taxon>Insecta</taxon>
        <taxon>Pterygota</taxon>
        <taxon>Neoptera</taxon>
        <taxon>Endopterygota</taxon>
        <taxon>Lepidoptera</taxon>
        <taxon>Glossata</taxon>
        <taxon>Ditrysia</taxon>
        <taxon>Pyraloidea</taxon>
        <taxon>Crambidae</taxon>
        <taxon>Pyraustinae</taxon>
        <taxon>Loxostege</taxon>
    </lineage>
</organism>